<organism evidence="3 4">
    <name type="scientific">Drosophila erecta</name>
    <name type="common">Fruit fly</name>
    <dbReference type="NCBI Taxonomy" id="7220"/>
    <lineage>
        <taxon>Eukaryota</taxon>
        <taxon>Metazoa</taxon>
        <taxon>Ecdysozoa</taxon>
        <taxon>Arthropoda</taxon>
        <taxon>Hexapoda</taxon>
        <taxon>Insecta</taxon>
        <taxon>Pterygota</taxon>
        <taxon>Neoptera</taxon>
        <taxon>Endopterygota</taxon>
        <taxon>Diptera</taxon>
        <taxon>Brachycera</taxon>
        <taxon>Muscomorpha</taxon>
        <taxon>Ephydroidea</taxon>
        <taxon>Drosophilidae</taxon>
        <taxon>Drosophila</taxon>
        <taxon>Sophophora</taxon>
    </lineage>
</organism>
<dbReference type="GO" id="GO:0120316">
    <property type="term" value="P:sperm flagellum assembly"/>
    <property type="evidence" value="ECO:0007669"/>
    <property type="project" value="EnsemblMetazoa"/>
</dbReference>
<feature type="compositionally biased region" description="Basic and acidic residues" evidence="2">
    <location>
        <begin position="29"/>
        <end position="51"/>
    </location>
</feature>
<dbReference type="GO" id="GO:0061823">
    <property type="term" value="C:ring centriole"/>
    <property type="evidence" value="ECO:0007669"/>
    <property type="project" value="EnsemblMetazoa"/>
</dbReference>
<dbReference type="GO" id="GO:0036064">
    <property type="term" value="C:ciliary basal body"/>
    <property type="evidence" value="ECO:0007669"/>
    <property type="project" value="EnsemblMetazoa"/>
</dbReference>
<gene>
    <name evidence="3" type="primary">Dere\GG17554</name>
    <name evidence="3" type="synonym">dere_GLEANR_2472</name>
    <name evidence="3" type="synonym">GG17554</name>
    <name evidence="3" type="ORF">Dere_GG17554</name>
</gene>
<dbReference type="GO" id="GO:0007605">
    <property type="term" value="P:sensory perception of sound"/>
    <property type="evidence" value="ECO:0007669"/>
    <property type="project" value="EnsemblMetazoa"/>
</dbReference>
<dbReference type="GO" id="GO:0007626">
    <property type="term" value="P:locomotory behavior"/>
    <property type="evidence" value="ECO:0007669"/>
    <property type="project" value="EnsemblMetazoa"/>
</dbReference>
<feature type="coiled-coil region" evidence="1">
    <location>
        <begin position="140"/>
        <end position="170"/>
    </location>
</feature>
<keyword evidence="1" id="KW-0175">Coiled coil</keyword>
<dbReference type="Proteomes" id="UP000008711">
    <property type="component" value="Unassembled WGS sequence"/>
</dbReference>
<evidence type="ECO:0000256" key="2">
    <source>
        <dbReference type="SAM" id="MobiDB-lite"/>
    </source>
</evidence>
<dbReference type="KEGG" id="der:6549885"/>
<dbReference type="GO" id="GO:0061822">
    <property type="term" value="C:ciliary cap"/>
    <property type="evidence" value="ECO:0007669"/>
    <property type="project" value="EnsemblMetazoa"/>
</dbReference>
<dbReference type="GO" id="GO:0005814">
    <property type="term" value="C:centriole"/>
    <property type="evidence" value="ECO:0007669"/>
    <property type="project" value="EnsemblMetazoa"/>
</dbReference>
<name>B3NYB1_DROER</name>
<feature type="compositionally biased region" description="Basic and acidic residues" evidence="2">
    <location>
        <begin position="69"/>
        <end position="83"/>
    </location>
</feature>
<feature type="compositionally biased region" description="Polar residues" evidence="2">
    <location>
        <begin position="608"/>
        <end position="626"/>
    </location>
</feature>
<reference evidence="3 4" key="1">
    <citation type="journal article" date="2007" name="Nature">
        <title>Evolution of genes and genomes on the Drosophila phylogeny.</title>
        <authorList>
            <consortium name="Drosophila 12 Genomes Consortium"/>
            <person name="Clark A.G."/>
            <person name="Eisen M.B."/>
            <person name="Smith D.R."/>
            <person name="Bergman C.M."/>
            <person name="Oliver B."/>
            <person name="Markow T.A."/>
            <person name="Kaufman T.C."/>
            <person name="Kellis M."/>
            <person name="Gelbart W."/>
            <person name="Iyer V.N."/>
            <person name="Pollard D.A."/>
            <person name="Sackton T.B."/>
            <person name="Larracuente A.M."/>
            <person name="Singh N.D."/>
            <person name="Abad J.P."/>
            <person name="Abt D.N."/>
            <person name="Adryan B."/>
            <person name="Aguade M."/>
            <person name="Akashi H."/>
            <person name="Anderson W.W."/>
            <person name="Aquadro C.F."/>
            <person name="Ardell D.H."/>
            <person name="Arguello R."/>
            <person name="Artieri C.G."/>
            <person name="Barbash D.A."/>
            <person name="Barker D."/>
            <person name="Barsanti P."/>
            <person name="Batterham P."/>
            <person name="Batzoglou S."/>
            <person name="Begun D."/>
            <person name="Bhutkar A."/>
            <person name="Blanco E."/>
            <person name="Bosak S.A."/>
            <person name="Bradley R.K."/>
            <person name="Brand A.D."/>
            <person name="Brent M.R."/>
            <person name="Brooks A.N."/>
            <person name="Brown R.H."/>
            <person name="Butlin R.K."/>
            <person name="Caggese C."/>
            <person name="Calvi B.R."/>
            <person name="Bernardo de Carvalho A."/>
            <person name="Caspi A."/>
            <person name="Castrezana S."/>
            <person name="Celniker S.E."/>
            <person name="Chang J.L."/>
            <person name="Chapple C."/>
            <person name="Chatterji S."/>
            <person name="Chinwalla A."/>
            <person name="Civetta A."/>
            <person name="Clifton S.W."/>
            <person name="Comeron J.M."/>
            <person name="Costello J.C."/>
            <person name="Coyne J.A."/>
            <person name="Daub J."/>
            <person name="David R.G."/>
            <person name="Delcher A.L."/>
            <person name="Delehaunty K."/>
            <person name="Do C.B."/>
            <person name="Ebling H."/>
            <person name="Edwards K."/>
            <person name="Eickbush T."/>
            <person name="Evans J.D."/>
            <person name="Filipski A."/>
            <person name="Findeiss S."/>
            <person name="Freyhult E."/>
            <person name="Fulton L."/>
            <person name="Fulton R."/>
            <person name="Garcia A.C."/>
            <person name="Gardiner A."/>
            <person name="Garfield D.A."/>
            <person name="Garvin B.E."/>
            <person name="Gibson G."/>
            <person name="Gilbert D."/>
            <person name="Gnerre S."/>
            <person name="Godfrey J."/>
            <person name="Good R."/>
            <person name="Gotea V."/>
            <person name="Gravely B."/>
            <person name="Greenberg A.J."/>
            <person name="Griffiths-Jones S."/>
            <person name="Gross S."/>
            <person name="Guigo R."/>
            <person name="Gustafson E.A."/>
            <person name="Haerty W."/>
            <person name="Hahn M.W."/>
            <person name="Halligan D.L."/>
            <person name="Halpern A.L."/>
            <person name="Halter G.M."/>
            <person name="Han M.V."/>
            <person name="Heger A."/>
            <person name="Hillier L."/>
            <person name="Hinrichs A.S."/>
            <person name="Holmes I."/>
            <person name="Hoskins R.A."/>
            <person name="Hubisz M.J."/>
            <person name="Hultmark D."/>
            <person name="Huntley M.A."/>
            <person name="Jaffe D.B."/>
            <person name="Jagadeeshan S."/>
            <person name="Jeck W.R."/>
            <person name="Johnson J."/>
            <person name="Jones C.D."/>
            <person name="Jordan W.C."/>
            <person name="Karpen G.H."/>
            <person name="Kataoka E."/>
            <person name="Keightley P.D."/>
            <person name="Kheradpour P."/>
            <person name="Kirkness E.F."/>
            <person name="Koerich L.B."/>
            <person name="Kristiansen K."/>
            <person name="Kudrna D."/>
            <person name="Kulathinal R.J."/>
            <person name="Kumar S."/>
            <person name="Kwok R."/>
            <person name="Lander E."/>
            <person name="Langley C.H."/>
            <person name="Lapoint R."/>
            <person name="Lazzaro B.P."/>
            <person name="Lee S.J."/>
            <person name="Levesque L."/>
            <person name="Li R."/>
            <person name="Lin C.F."/>
            <person name="Lin M.F."/>
            <person name="Lindblad-Toh K."/>
            <person name="Llopart A."/>
            <person name="Long M."/>
            <person name="Low L."/>
            <person name="Lozovsky E."/>
            <person name="Lu J."/>
            <person name="Luo M."/>
            <person name="Machado C.A."/>
            <person name="Makalowski W."/>
            <person name="Marzo M."/>
            <person name="Matsuda M."/>
            <person name="Matzkin L."/>
            <person name="McAllister B."/>
            <person name="McBride C.S."/>
            <person name="McKernan B."/>
            <person name="McKernan K."/>
            <person name="Mendez-Lago M."/>
            <person name="Minx P."/>
            <person name="Mollenhauer M.U."/>
            <person name="Montooth K."/>
            <person name="Mount S.M."/>
            <person name="Mu X."/>
            <person name="Myers E."/>
            <person name="Negre B."/>
            <person name="Newfeld S."/>
            <person name="Nielsen R."/>
            <person name="Noor M.A."/>
            <person name="O'Grady P."/>
            <person name="Pachter L."/>
            <person name="Papaceit M."/>
            <person name="Parisi M.J."/>
            <person name="Parisi M."/>
            <person name="Parts L."/>
            <person name="Pedersen J.S."/>
            <person name="Pesole G."/>
            <person name="Phillippy A.M."/>
            <person name="Ponting C.P."/>
            <person name="Pop M."/>
            <person name="Porcelli D."/>
            <person name="Powell J.R."/>
            <person name="Prohaska S."/>
            <person name="Pruitt K."/>
            <person name="Puig M."/>
            <person name="Quesneville H."/>
            <person name="Ram K.R."/>
            <person name="Rand D."/>
            <person name="Rasmussen M.D."/>
            <person name="Reed L.K."/>
            <person name="Reenan R."/>
            <person name="Reily A."/>
            <person name="Remington K.A."/>
            <person name="Rieger T.T."/>
            <person name="Ritchie M.G."/>
            <person name="Robin C."/>
            <person name="Rogers Y.H."/>
            <person name="Rohde C."/>
            <person name="Rozas J."/>
            <person name="Rubenfield M.J."/>
            <person name="Ruiz A."/>
            <person name="Russo S."/>
            <person name="Salzberg S.L."/>
            <person name="Sanchez-Gracia A."/>
            <person name="Saranga D.J."/>
            <person name="Sato H."/>
            <person name="Schaeffer S.W."/>
            <person name="Schatz M.C."/>
            <person name="Schlenke T."/>
            <person name="Schwartz R."/>
            <person name="Segarra C."/>
            <person name="Singh R.S."/>
            <person name="Sirot L."/>
            <person name="Sirota M."/>
            <person name="Sisneros N.B."/>
            <person name="Smith C.D."/>
            <person name="Smith T.F."/>
            <person name="Spieth J."/>
            <person name="Stage D.E."/>
            <person name="Stark A."/>
            <person name="Stephan W."/>
            <person name="Strausberg R.L."/>
            <person name="Strempel S."/>
            <person name="Sturgill D."/>
            <person name="Sutton G."/>
            <person name="Sutton G.G."/>
            <person name="Tao W."/>
            <person name="Teichmann S."/>
            <person name="Tobari Y.N."/>
            <person name="Tomimura Y."/>
            <person name="Tsolas J.M."/>
            <person name="Valente V.L."/>
            <person name="Venter E."/>
            <person name="Venter J.C."/>
            <person name="Vicario S."/>
            <person name="Vieira F.G."/>
            <person name="Vilella A.J."/>
            <person name="Villasante A."/>
            <person name="Walenz B."/>
            <person name="Wang J."/>
            <person name="Wasserman M."/>
            <person name="Watts T."/>
            <person name="Wilson D."/>
            <person name="Wilson R.K."/>
            <person name="Wing R.A."/>
            <person name="Wolfner M.F."/>
            <person name="Wong A."/>
            <person name="Wong G.K."/>
            <person name="Wu C.I."/>
            <person name="Wu G."/>
            <person name="Yamamoto D."/>
            <person name="Yang H.P."/>
            <person name="Yang S.P."/>
            <person name="Yorke J.A."/>
            <person name="Yoshida K."/>
            <person name="Zdobnov E."/>
            <person name="Zhang P."/>
            <person name="Zhang Y."/>
            <person name="Zimin A.V."/>
            <person name="Baldwin J."/>
            <person name="Abdouelleil A."/>
            <person name="Abdulkadir J."/>
            <person name="Abebe A."/>
            <person name="Abera B."/>
            <person name="Abreu J."/>
            <person name="Acer S.C."/>
            <person name="Aftuck L."/>
            <person name="Alexander A."/>
            <person name="An P."/>
            <person name="Anderson E."/>
            <person name="Anderson S."/>
            <person name="Arachi H."/>
            <person name="Azer M."/>
            <person name="Bachantsang P."/>
            <person name="Barry A."/>
            <person name="Bayul T."/>
            <person name="Berlin A."/>
            <person name="Bessette D."/>
            <person name="Bloom T."/>
            <person name="Blye J."/>
            <person name="Boguslavskiy L."/>
            <person name="Bonnet C."/>
            <person name="Boukhgalter B."/>
            <person name="Bourzgui I."/>
            <person name="Brown A."/>
            <person name="Cahill P."/>
            <person name="Channer S."/>
            <person name="Cheshatsang Y."/>
            <person name="Chuda L."/>
            <person name="Citroen M."/>
            <person name="Collymore A."/>
            <person name="Cooke P."/>
            <person name="Costello M."/>
            <person name="D'Aco K."/>
            <person name="Daza R."/>
            <person name="De Haan G."/>
            <person name="DeGray S."/>
            <person name="DeMaso C."/>
            <person name="Dhargay N."/>
            <person name="Dooley K."/>
            <person name="Dooley E."/>
            <person name="Doricent M."/>
            <person name="Dorje P."/>
            <person name="Dorjee K."/>
            <person name="Dupes A."/>
            <person name="Elong R."/>
            <person name="Falk J."/>
            <person name="Farina A."/>
            <person name="Faro S."/>
            <person name="Ferguson D."/>
            <person name="Fisher S."/>
            <person name="Foley C.D."/>
            <person name="Franke A."/>
            <person name="Friedrich D."/>
            <person name="Gadbois L."/>
            <person name="Gearin G."/>
            <person name="Gearin C.R."/>
            <person name="Giannoukos G."/>
            <person name="Goode T."/>
            <person name="Graham J."/>
            <person name="Grandbois E."/>
            <person name="Grewal S."/>
            <person name="Gyaltsen K."/>
            <person name="Hafez N."/>
            <person name="Hagos B."/>
            <person name="Hall J."/>
            <person name="Henson C."/>
            <person name="Hollinger A."/>
            <person name="Honan T."/>
            <person name="Huard M.D."/>
            <person name="Hughes L."/>
            <person name="Hurhula B."/>
            <person name="Husby M.E."/>
            <person name="Kamat A."/>
            <person name="Kanga B."/>
            <person name="Kashin S."/>
            <person name="Khazanovich D."/>
            <person name="Kisner P."/>
            <person name="Lance K."/>
            <person name="Lara M."/>
            <person name="Lee W."/>
            <person name="Lennon N."/>
            <person name="Letendre F."/>
            <person name="LeVine R."/>
            <person name="Lipovsky A."/>
            <person name="Liu X."/>
            <person name="Liu J."/>
            <person name="Liu S."/>
            <person name="Lokyitsang T."/>
            <person name="Lokyitsang Y."/>
            <person name="Lubonja R."/>
            <person name="Lui A."/>
            <person name="MacDonald P."/>
            <person name="Magnisalis V."/>
            <person name="Maru K."/>
            <person name="Matthews C."/>
            <person name="McCusker W."/>
            <person name="McDonough S."/>
            <person name="Mehta T."/>
            <person name="Meldrim J."/>
            <person name="Meneus L."/>
            <person name="Mihai O."/>
            <person name="Mihalev A."/>
            <person name="Mihova T."/>
            <person name="Mittelman R."/>
            <person name="Mlenga V."/>
            <person name="Montmayeur A."/>
            <person name="Mulrain L."/>
            <person name="Navidi A."/>
            <person name="Naylor J."/>
            <person name="Negash T."/>
            <person name="Nguyen T."/>
            <person name="Nguyen N."/>
            <person name="Nicol R."/>
            <person name="Norbu C."/>
            <person name="Norbu N."/>
            <person name="Novod N."/>
            <person name="O'Neill B."/>
            <person name="Osman S."/>
            <person name="Markiewicz E."/>
            <person name="Oyono O.L."/>
            <person name="Patti C."/>
            <person name="Phunkhang P."/>
            <person name="Pierre F."/>
            <person name="Priest M."/>
            <person name="Raghuraman S."/>
            <person name="Rege F."/>
            <person name="Reyes R."/>
            <person name="Rise C."/>
            <person name="Rogov P."/>
            <person name="Ross K."/>
            <person name="Ryan E."/>
            <person name="Settipalli S."/>
            <person name="Shea T."/>
            <person name="Sherpa N."/>
            <person name="Shi L."/>
            <person name="Shih D."/>
            <person name="Sparrow T."/>
            <person name="Spaulding J."/>
            <person name="Stalker J."/>
            <person name="Stange-Thomann N."/>
            <person name="Stavropoulos S."/>
            <person name="Stone C."/>
            <person name="Strader C."/>
            <person name="Tesfaye S."/>
            <person name="Thomson T."/>
            <person name="Thoulutsang Y."/>
            <person name="Thoulutsang D."/>
            <person name="Topham K."/>
            <person name="Topping I."/>
            <person name="Tsamla T."/>
            <person name="Vassiliev H."/>
            <person name="Vo A."/>
            <person name="Wangchuk T."/>
            <person name="Wangdi T."/>
            <person name="Weiand M."/>
            <person name="Wilkinson J."/>
            <person name="Wilson A."/>
            <person name="Yadav S."/>
            <person name="Young G."/>
            <person name="Yu Q."/>
            <person name="Zembek L."/>
            <person name="Zhong D."/>
            <person name="Zimmer A."/>
            <person name="Zwirko Z."/>
            <person name="Jaffe D.B."/>
            <person name="Alvarez P."/>
            <person name="Brockman W."/>
            <person name="Butler J."/>
            <person name="Chin C."/>
            <person name="Gnerre S."/>
            <person name="Grabherr M."/>
            <person name="Kleber M."/>
            <person name="Mauceli E."/>
            <person name="MacCallum I."/>
        </authorList>
    </citation>
    <scope>NUCLEOTIDE SEQUENCE [LARGE SCALE GENOMIC DNA]</scope>
    <source>
        <strain evidence="3 4">TSC#14021-0224.01</strain>
    </source>
</reference>
<protein>
    <submittedName>
        <fullName evidence="3">Uncharacterized protein</fullName>
    </submittedName>
</protein>
<feature type="region of interest" description="Disordered" evidence="2">
    <location>
        <begin position="1320"/>
        <end position="1354"/>
    </location>
</feature>
<dbReference type="Pfam" id="PF16045">
    <property type="entry name" value="LisH_2"/>
    <property type="match status" value="1"/>
</dbReference>
<sequence>MKIRQLPASTTTLSFRAKQRDVGGIGMPCERERKHEAAKREREEQLKRERATAAAAAAAQRVRQHNRRISAERDPGKRRMPQSKERLQAAGLGRPVLGCTPNVPGVSRGSALALGVGPPGPATRTGRASKMLVPSPQNRIEEQDDSDARAERLKEQLEELAAMSEQEFEVKFRQWLDQEGIAREMHSHLRVELIHCFNNTALGQLLSKAAGVQMAHSHALLLSPLAMVLHTLVAEFLHSQNCHFTLSVFCSETPHRSQLPDFRSRPEFRFQPEELRTVVAAILGEEGALADPEFGQLAEAHYEEDLAGQTQCLLMAVMRTLVEIRRTVPAQEVEHPVPVPLHDTACQTEPSACVEARPEVDTTCLYQAEEHELILGADGRSVFVGGRVSQSLHSVERQLSQLMKNLRHLAKSCAPPVEVISSSKFEDLLKKELRERERLLKAGQAFNPADAVIKIATGDKGEKPVVTSGRNKNNVVYSDVGPIQVPALDVAIPQLPRLHSEQLASLAMIRQALEKVQKKTRQPQGRMYVSMERMETLMGDVCGCVQLLGNVLNLSMEQEHSVGMHKGFKLGYREGFAHGHFMGVQEGQKLEQKKRRMERPPPEKRETSVQTESMTPTASRATQTSRKLAHRESVITQTEQKQWKDAGNQATLDRKPSQKSYEQWIHEMLHSSSGQVFLERVELSLNKALELQKERLNELYQVKLRHQAEMVRLSTRQNSWRVLCKRVERDSQSSSEARDLVQKIFRLLEHYESHHHQLAEKIQQTELAADQAARIMPMWADEGGGGSAPGNWNAVILNTPISNGVCTPSPAQPATDVGKPHVEQHTYPGLALLALAPPGGVPVAGAFVPVTPRLSAHLLADAEPPAPLVPVVRLCSDPAKKAKRPVPPSSVPAATDSVHPTASETNASAFRSGAVSGDLRPADSRIQDPATPRQPFSAPLSVPAPQDPSPPEPSVLPSTAAQQPASSDEAVPPPGPSQSSIPRKPSMHSVATNTTTPLPPKVAPLKPLNRKFPEGPSFEEALLSAKSRMLQLEQESDLLEQSFLSYMEKTNSKTAAHRSTEDASKTRRIRSRCLREREQMHRTMDGFRDWHRRVRKEDAASVDQLEQLQSQRVLPGAILDSKASSPLWLSELDEGHEQDSYPFTNAITEARNKVLDKIMPVGRAEEQKEKRAVQKNWLANLADLPLQTPEAENPIKPPKLDRLQVSMAPDGGEMNLLLQRAKDALGLRAPNPLLDSSSSSSSSMELPSLTAGRAPSTKFQQSMARMQLLFGGAEAMRPAAASVALEISGRPVSAPTAASGSGLGLGEHLVLPKRPHTAPTLHTISETEPGAHPLDSYTSSSSQSTLPGRSPGEAFQDLVTSAVADGGRRRTRESGAEVSYSQAFWKRINL</sequence>
<evidence type="ECO:0000256" key="1">
    <source>
        <dbReference type="SAM" id="Coils"/>
    </source>
</evidence>
<feature type="region of interest" description="Disordered" evidence="2">
    <location>
        <begin position="17"/>
        <end position="83"/>
    </location>
</feature>
<feature type="region of interest" description="Disordered" evidence="2">
    <location>
        <begin position="1229"/>
        <end position="1258"/>
    </location>
</feature>
<dbReference type="PhylomeDB" id="B3NYB1"/>
<keyword evidence="4" id="KW-1185">Reference proteome</keyword>
<dbReference type="OMA" id="VQMAHSH"/>
<dbReference type="OrthoDB" id="206339at2759"/>
<feature type="compositionally biased region" description="Basic and acidic residues" evidence="2">
    <location>
        <begin position="598"/>
        <end position="607"/>
    </location>
</feature>
<accession>B3NYB1</accession>
<dbReference type="HOGENOM" id="CLU_255012_0_0_1"/>
<feature type="compositionally biased region" description="Pro residues" evidence="2">
    <location>
        <begin position="945"/>
        <end position="954"/>
    </location>
</feature>
<feature type="compositionally biased region" description="Low complexity" evidence="2">
    <location>
        <begin position="1336"/>
        <end position="1345"/>
    </location>
</feature>
<dbReference type="eggNOG" id="ENOG502SE10">
    <property type="taxonomic scope" value="Eukaryota"/>
</dbReference>
<dbReference type="EMBL" id="CH954180">
    <property type="protein sequence ID" value="EDV47590.1"/>
    <property type="molecule type" value="Genomic_DNA"/>
</dbReference>
<evidence type="ECO:0000313" key="4">
    <source>
        <dbReference type="Proteomes" id="UP000008711"/>
    </source>
</evidence>
<feature type="compositionally biased region" description="Polar residues" evidence="2">
    <location>
        <begin position="898"/>
        <end position="909"/>
    </location>
</feature>
<dbReference type="GO" id="GO:1905515">
    <property type="term" value="P:non-motile cilium assembly"/>
    <property type="evidence" value="ECO:0007669"/>
    <property type="project" value="EnsemblMetazoa"/>
</dbReference>
<dbReference type="GO" id="GO:0035869">
    <property type="term" value="C:ciliary transition zone"/>
    <property type="evidence" value="ECO:0007669"/>
    <property type="project" value="EnsemblMetazoa"/>
</dbReference>
<reference evidence="3 4" key="2">
    <citation type="journal article" date="2008" name="Bioinformatics">
        <title>Assembly reconciliation.</title>
        <authorList>
            <person name="Zimin A.V."/>
            <person name="Smith D.R."/>
            <person name="Sutton G."/>
            <person name="Yorke J.A."/>
        </authorList>
    </citation>
    <scope>NUCLEOTIDE SEQUENCE [LARGE SCALE GENOMIC DNA]</scope>
    <source>
        <strain evidence="3 4">TSC#14021-0224.01</strain>
    </source>
</reference>
<evidence type="ECO:0000313" key="3">
    <source>
        <dbReference type="EMBL" id="EDV47590.1"/>
    </source>
</evidence>
<feature type="region of interest" description="Disordered" evidence="2">
    <location>
        <begin position="879"/>
        <end position="1013"/>
    </location>
</feature>
<feature type="region of interest" description="Disordered" evidence="2">
    <location>
        <begin position="585"/>
        <end position="655"/>
    </location>
</feature>
<dbReference type="InterPro" id="IPR006594">
    <property type="entry name" value="LisH"/>
</dbReference>
<proteinExistence type="predicted"/>